<dbReference type="Pfam" id="PF00035">
    <property type="entry name" value="dsrm"/>
    <property type="match status" value="1"/>
</dbReference>
<dbReference type="SMART" id="SM00358">
    <property type="entry name" value="DSRM"/>
    <property type="match status" value="1"/>
</dbReference>
<evidence type="ECO:0000256" key="2">
    <source>
        <dbReference type="PROSITE-ProRule" id="PRU00266"/>
    </source>
</evidence>
<dbReference type="PROSITE" id="PS50137">
    <property type="entry name" value="DS_RBD"/>
    <property type="match status" value="1"/>
</dbReference>
<sequence>MYNDIVPPSNNADFKQLLIILIINDMSKSLVYTQTGPLKDICLENKIPDPIFTPVSDVGPPHSREFTFECSIASIKTVATGSTKKMAKQMAAKMMLERKNIGSSKTGINPLPQITK</sequence>
<gene>
    <name evidence="4" type="ORF">NQ317_003556</name>
</gene>
<dbReference type="CDD" id="cd00048">
    <property type="entry name" value="DSRM_SF"/>
    <property type="match status" value="1"/>
</dbReference>
<evidence type="ECO:0000313" key="4">
    <source>
        <dbReference type="EMBL" id="KAJ8964253.1"/>
    </source>
</evidence>
<dbReference type="Gene3D" id="3.30.160.20">
    <property type="match status" value="1"/>
</dbReference>
<dbReference type="SUPFAM" id="SSF54768">
    <property type="entry name" value="dsRNA-binding domain-like"/>
    <property type="match status" value="1"/>
</dbReference>
<dbReference type="PANTHER" id="PTHR46205:SF3">
    <property type="entry name" value="LOQUACIOUS, ISOFORM B"/>
    <property type="match status" value="1"/>
</dbReference>
<reference evidence="4" key="1">
    <citation type="journal article" date="2023" name="Insect Mol. Biol.">
        <title>Genome sequencing provides insights into the evolution of gene families encoding plant cell wall-degrading enzymes in longhorned beetles.</title>
        <authorList>
            <person name="Shin N.R."/>
            <person name="Okamura Y."/>
            <person name="Kirsch R."/>
            <person name="Pauchet Y."/>
        </authorList>
    </citation>
    <scope>NUCLEOTIDE SEQUENCE</scope>
    <source>
        <strain evidence="4">MMC_N1</strain>
    </source>
</reference>
<protein>
    <recommendedName>
        <fullName evidence="3">DRBM domain-containing protein</fullName>
    </recommendedName>
</protein>
<evidence type="ECO:0000259" key="3">
    <source>
        <dbReference type="PROSITE" id="PS50137"/>
    </source>
</evidence>
<keyword evidence="1 2" id="KW-0694">RNA-binding</keyword>
<comment type="caution">
    <text evidence="4">The sequence shown here is derived from an EMBL/GenBank/DDBJ whole genome shotgun (WGS) entry which is preliminary data.</text>
</comment>
<dbReference type="EMBL" id="JAPWTJ010002850">
    <property type="protein sequence ID" value="KAJ8964253.1"/>
    <property type="molecule type" value="Genomic_DNA"/>
</dbReference>
<evidence type="ECO:0000256" key="1">
    <source>
        <dbReference type="ARBA" id="ARBA00022884"/>
    </source>
</evidence>
<feature type="domain" description="DRBM" evidence="3">
    <location>
        <begin position="33"/>
        <end position="101"/>
    </location>
</feature>
<evidence type="ECO:0000313" key="5">
    <source>
        <dbReference type="Proteomes" id="UP001162164"/>
    </source>
</evidence>
<organism evidence="4 5">
    <name type="scientific">Molorchus minor</name>
    <dbReference type="NCBI Taxonomy" id="1323400"/>
    <lineage>
        <taxon>Eukaryota</taxon>
        <taxon>Metazoa</taxon>
        <taxon>Ecdysozoa</taxon>
        <taxon>Arthropoda</taxon>
        <taxon>Hexapoda</taxon>
        <taxon>Insecta</taxon>
        <taxon>Pterygota</taxon>
        <taxon>Neoptera</taxon>
        <taxon>Endopterygota</taxon>
        <taxon>Coleoptera</taxon>
        <taxon>Polyphaga</taxon>
        <taxon>Cucujiformia</taxon>
        <taxon>Chrysomeloidea</taxon>
        <taxon>Cerambycidae</taxon>
        <taxon>Lamiinae</taxon>
        <taxon>Monochamini</taxon>
        <taxon>Molorchus</taxon>
    </lineage>
</organism>
<accession>A0ABQ9ISK7</accession>
<dbReference type="PANTHER" id="PTHR46205">
    <property type="entry name" value="LOQUACIOUS, ISOFORM B"/>
    <property type="match status" value="1"/>
</dbReference>
<keyword evidence="5" id="KW-1185">Reference proteome</keyword>
<dbReference type="Proteomes" id="UP001162164">
    <property type="component" value="Unassembled WGS sequence"/>
</dbReference>
<dbReference type="InterPro" id="IPR014720">
    <property type="entry name" value="dsRBD_dom"/>
</dbReference>
<proteinExistence type="predicted"/>
<name>A0ABQ9ISK7_9CUCU</name>
<dbReference type="InterPro" id="IPR051247">
    <property type="entry name" value="RLC_Component"/>
</dbReference>